<protein>
    <submittedName>
        <fullName evidence="2">Uncharacterized protein</fullName>
    </submittedName>
</protein>
<feature type="signal peptide" evidence="1">
    <location>
        <begin position="1"/>
        <end position="18"/>
    </location>
</feature>
<evidence type="ECO:0000313" key="2">
    <source>
        <dbReference type="EMBL" id="ROW12249.1"/>
    </source>
</evidence>
<accession>A0A423X8D9</accession>
<evidence type="ECO:0000256" key="1">
    <source>
        <dbReference type="SAM" id="SignalP"/>
    </source>
</evidence>
<dbReference type="EMBL" id="LKEA01000001">
    <property type="protein sequence ID" value="ROW12249.1"/>
    <property type="molecule type" value="Genomic_DNA"/>
</dbReference>
<evidence type="ECO:0000313" key="3">
    <source>
        <dbReference type="Proteomes" id="UP000283895"/>
    </source>
</evidence>
<keyword evidence="1" id="KW-0732">Signal</keyword>
<name>A0A423X8D9_9PEZI</name>
<feature type="chain" id="PRO_5019577292" evidence="1">
    <location>
        <begin position="19"/>
        <end position="93"/>
    </location>
</feature>
<dbReference type="OrthoDB" id="4829414at2759"/>
<gene>
    <name evidence="2" type="ORF">VMCG_00165</name>
</gene>
<dbReference type="Proteomes" id="UP000283895">
    <property type="component" value="Unassembled WGS sequence"/>
</dbReference>
<organism evidence="2 3">
    <name type="scientific">Cytospora schulzeri</name>
    <dbReference type="NCBI Taxonomy" id="448051"/>
    <lineage>
        <taxon>Eukaryota</taxon>
        <taxon>Fungi</taxon>
        <taxon>Dikarya</taxon>
        <taxon>Ascomycota</taxon>
        <taxon>Pezizomycotina</taxon>
        <taxon>Sordariomycetes</taxon>
        <taxon>Sordariomycetidae</taxon>
        <taxon>Diaporthales</taxon>
        <taxon>Cytosporaceae</taxon>
        <taxon>Cytospora</taxon>
    </lineage>
</organism>
<reference evidence="2 3" key="1">
    <citation type="submission" date="2015-09" db="EMBL/GenBank/DDBJ databases">
        <title>Host preference determinants of Valsa canker pathogens revealed by comparative genomics.</title>
        <authorList>
            <person name="Yin Z."/>
            <person name="Huang L."/>
        </authorList>
    </citation>
    <scope>NUCLEOTIDE SEQUENCE [LARGE SCALE GENOMIC DNA]</scope>
    <source>
        <strain evidence="2 3">03-1</strain>
    </source>
</reference>
<dbReference type="AlphaFoldDB" id="A0A423X8D9"/>
<keyword evidence="3" id="KW-1185">Reference proteome</keyword>
<sequence>MKLFTVLVNLALASSTLAVAVDSRVTLPGFAERACGTTGTPCTSGDDCCTYCDPDAGWTCTDSTTSCDATGTVPAYGQNACCSKAIDSDGKCT</sequence>
<proteinExistence type="predicted"/>
<comment type="caution">
    <text evidence="2">The sequence shown here is derived from an EMBL/GenBank/DDBJ whole genome shotgun (WGS) entry which is preliminary data.</text>
</comment>